<accession>A0A8J1TDV9</accession>
<dbReference type="InterPro" id="IPR000884">
    <property type="entry name" value="TSP1_rpt"/>
</dbReference>
<dbReference type="OrthoDB" id="10039644at2759"/>
<dbReference type="SMART" id="SM00209">
    <property type="entry name" value="TSP1"/>
    <property type="match status" value="1"/>
</dbReference>
<dbReference type="PANTHER" id="PTHR13817">
    <property type="entry name" value="TITIN"/>
    <property type="match status" value="1"/>
</dbReference>
<evidence type="ECO:0000313" key="3">
    <source>
        <dbReference type="Proteomes" id="UP000749559"/>
    </source>
</evidence>
<dbReference type="InterPro" id="IPR003961">
    <property type="entry name" value="FN3_dom"/>
</dbReference>
<dbReference type="Pfam" id="PF00041">
    <property type="entry name" value="fn3"/>
    <property type="match status" value="1"/>
</dbReference>
<dbReference type="AlphaFoldDB" id="A0A8J1TDV9"/>
<dbReference type="InterPro" id="IPR013783">
    <property type="entry name" value="Ig-like_fold"/>
</dbReference>
<keyword evidence="1" id="KW-0677">Repeat</keyword>
<dbReference type="SMART" id="SM00060">
    <property type="entry name" value="FN3"/>
    <property type="match status" value="1"/>
</dbReference>
<dbReference type="Gene3D" id="2.20.100.10">
    <property type="entry name" value="Thrombospondin type-1 (TSP1) repeat"/>
    <property type="match status" value="1"/>
</dbReference>
<dbReference type="EMBL" id="CAIIXF020000011">
    <property type="protein sequence ID" value="CAH1798224.1"/>
    <property type="molecule type" value="Genomic_DNA"/>
</dbReference>
<protein>
    <submittedName>
        <fullName evidence="2">Uncharacterized protein</fullName>
    </submittedName>
</protein>
<comment type="caution">
    <text evidence="2">The sequence shown here is derived from an EMBL/GenBank/DDBJ whole genome shotgun (WGS) entry which is preliminary data.</text>
</comment>
<dbReference type="Proteomes" id="UP000749559">
    <property type="component" value="Unassembled WGS sequence"/>
</dbReference>
<sequence length="446" mass="48798">MINDKIYKAVCELNGHSGSPPNLTSNKVDYYEITVPVNGGPGTWSAWGACSTTCGDGDQTRIRACDNPFPAYCGSQCNSSDLTDMRSCNESKCPDKPGPPGLPFVFVLDDIANVTWTPPHDDGGAIITNYNIEMRRSDNYNNTWVRVNMNICIPGNSYLMRSLTEDVEYEFRIVAENEAGTGEPSQQSVKFTFVRPNVVMRIPSPIWSPIWDLTVTSLGNIVTTSTQHSTSKIYNRTFQLIKDLNKKFICVTKTSDGQLAFTTNPFSNIIHFYTENGSPIRTITCPSDIRLNGIASLSAGELVVTDGYTTGVYIVDSSNGNTTQISTSDDMFQSPTYLAVDIRNHIIVSDYHRHLIKVINREGLEIIHYGSGEGQLMGPLGVCTDINGFIILGELGNRWVTLVASCSLSTTETKSCIKKADISAAAAVTTTITQTIIITTIIGTKM</sequence>
<dbReference type="PROSITE" id="PS50853">
    <property type="entry name" value="FN3"/>
    <property type="match status" value="1"/>
</dbReference>
<dbReference type="Gene3D" id="2.120.10.30">
    <property type="entry name" value="TolB, C-terminal domain"/>
    <property type="match status" value="1"/>
</dbReference>
<name>A0A8J1TDV9_OWEFU</name>
<dbReference type="Gene3D" id="2.60.40.10">
    <property type="entry name" value="Immunoglobulins"/>
    <property type="match status" value="1"/>
</dbReference>
<dbReference type="SUPFAM" id="SSF101898">
    <property type="entry name" value="NHL repeat"/>
    <property type="match status" value="1"/>
</dbReference>
<dbReference type="PANTHER" id="PTHR13817:SF73">
    <property type="entry name" value="FIBRONECTIN TYPE-III DOMAIN-CONTAINING PROTEIN"/>
    <property type="match status" value="1"/>
</dbReference>
<dbReference type="InterPro" id="IPR011042">
    <property type="entry name" value="6-blade_b-propeller_TolB-like"/>
</dbReference>
<dbReference type="InterPro" id="IPR036116">
    <property type="entry name" value="FN3_sf"/>
</dbReference>
<evidence type="ECO:0000313" key="2">
    <source>
        <dbReference type="EMBL" id="CAH1798224.1"/>
    </source>
</evidence>
<dbReference type="SUPFAM" id="SSF82895">
    <property type="entry name" value="TSP-1 type 1 repeat"/>
    <property type="match status" value="1"/>
</dbReference>
<organism evidence="2 3">
    <name type="scientific">Owenia fusiformis</name>
    <name type="common">Polychaete worm</name>
    <dbReference type="NCBI Taxonomy" id="6347"/>
    <lineage>
        <taxon>Eukaryota</taxon>
        <taxon>Metazoa</taxon>
        <taxon>Spiralia</taxon>
        <taxon>Lophotrochozoa</taxon>
        <taxon>Annelida</taxon>
        <taxon>Polychaeta</taxon>
        <taxon>Sedentaria</taxon>
        <taxon>Canalipalpata</taxon>
        <taxon>Sabellida</taxon>
        <taxon>Oweniida</taxon>
        <taxon>Oweniidae</taxon>
        <taxon>Owenia</taxon>
    </lineage>
</organism>
<dbReference type="Pfam" id="PF00090">
    <property type="entry name" value="TSP_1"/>
    <property type="match status" value="1"/>
</dbReference>
<dbReference type="CDD" id="cd00063">
    <property type="entry name" value="FN3"/>
    <property type="match status" value="1"/>
</dbReference>
<gene>
    <name evidence="2" type="ORF">OFUS_LOCUS22390</name>
</gene>
<dbReference type="PROSITE" id="PS50092">
    <property type="entry name" value="TSP1"/>
    <property type="match status" value="1"/>
</dbReference>
<keyword evidence="3" id="KW-1185">Reference proteome</keyword>
<reference evidence="2" key="1">
    <citation type="submission" date="2022-03" db="EMBL/GenBank/DDBJ databases">
        <authorList>
            <person name="Martin C."/>
        </authorList>
    </citation>
    <scope>NUCLEOTIDE SEQUENCE</scope>
</reference>
<dbReference type="InterPro" id="IPR050964">
    <property type="entry name" value="Striated_Muscle_Regulatory"/>
</dbReference>
<proteinExistence type="predicted"/>
<dbReference type="PRINTS" id="PR00014">
    <property type="entry name" value="FNTYPEIII"/>
</dbReference>
<dbReference type="SUPFAM" id="SSF49265">
    <property type="entry name" value="Fibronectin type III"/>
    <property type="match status" value="1"/>
</dbReference>
<dbReference type="InterPro" id="IPR036383">
    <property type="entry name" value="TSP1_rpt_sf"/>
</dbReference>
<evidence type="ECO:0000256" key="1">
    <source>
        <dbReference type="ARBA" id="ARBA00022737"/>
    </source>
</evidence>